<protein>
    <recommendedName>
        <fullName evidence="8">Tim44-like domain-containing protein</fullName>
    </recommendedName>
</protein>
<keyword evidence="4" id="KW-0809">Transit peptide</keyword>
<evidence type="ECO:0000256" key="7">
    <source>
        <dbReference type="SAM" id="MobiDB-lite"/>
    </source>
</evidence>
<feature type="compositionally biased region" description="Basic and acidic residues" evidence="7">
    <location>
        <begin position="238"/>
        <end position="248"/>
    </location>
</feature>
<feature type="compositionally biased region" description="Low complexity" evidence="7">
    <location>
        <begin position="215"/>
        <end position="229"/>
    </location>
</feature>
<dbReference type="InterPro" id="IPR039544">
    <property type="entry name" value="Tim44-like"/>
</dbReference>
<evidence type="ECO:0000256" key="2">
    <source>
        <dbReference type="ARBA" id="ARBA00009597"/>
    </source>
</evidence>
<name>A0A0G4F187_9ALVE</name>
<feature type="region of interest" description="Disordered" evidence="7">
    <location>
        <begin position="29"/>
        <end position="63"/>
    </location>
</feature>
<dbReference type="InterPro" id="IPR007379">
    <property type="entry name" value="Tim44-like_dom"/>
</dbReference>
<keyword evidence="3" id="KW-0999">Mitochondrion inner membrane</keyword>
<sequence>MLPSRHIVAASRAALRSLSRDTRTETVRAVGALSARQRPGSSSSRDAQRETRGRPQWVQSRRMSGGFFKNVMDQVKKDLETNEGLRKAYQDLEKSGADKKLGSFSQRLEENAEQLKAGASATGKTLSDFAEKVKEAAAEVGGRVDKTVESSEALKSARDAAMAGGRVVGGAVGAAFSRMQQVADAFRDNEGLQKAQQKTAQWREKMAQRREEDTSSSSSSSSSASPSGEEAGEAAGEGEGKKEKTKEEVQEENLEETAAGGEYAVVLHHDSAWDRFGSRLRDMPFLHSFFENPVFGKFFGETELAVAIKEQKKIDPSFRLADFAEEVEHVIAPKLVSAFLEGDADFIKLHCGEIAYATCFASIRERQAQRLTLDPNILLMRNVQLKGE</sequence>
<dbReference type="AlphaFoldDB" id="A0A0G4F187"/>
<accession>A0A0G4F187</accession>
<feature type="compositionally biased region" description="Basic and acidic residues" evidence="7">
    <location>
        <begin position="201"/>
        <end position="213"/>
    </location>
</feature>
<dbReference type="InterPro" id="IPR032710">
    <property type="entry name" value="NTF2-like_dom_sf"/>
</dbReference>
<dbReference type="SUPFAM" id="SSF54427">
    <property type="entry name" value="NTF2-like"/>
    <property type="match status" value="1"/>
</dbReference>
<keyword evidence="6" id="KW-0472">Membrane</keyword>
<dbReference type="PANTHER" id="PTHR10721:SF1">
    <property type="entry name" value="MITOCHONDRIAL IMPORT INNER MEMBRANE TRANSLOCASE SUBUNIT TIM44"/>
    <property type="match status" value="1"/>
</dbReference>
<evidence type="ECO:0000256" key="3">
    <source>
        <dbReference type="ARBA" id="ARBA00022792"/>
    </source>
</evidence>
<dbReference type="Gene3D" id="3.10.450.240">
    <property type="match status" value="1"/>
</dbReference>
<feature type="domain" description="Tim44-like" evidence="8">
    <location>
        <begin position="305"/>
        <end position="386"/>
    </location>
</feature>
<dbReference type="PhylomeDB" id="A0A0G4F187"/>
<dbReference type="GO" id="GO:0051087">
    <property type="term" value="F:protein-folding chaperone binding"/>
    <property type="evidence" value="ECO:0007669"/>
    <property type="project" value="TreeGrafter"/>
</dbReference>
<evidence type="ECO:0000256" key="4">
    <source>
        <dbReference type="ARBA" id="ARBA00022946"/>
    </source>
</evidence>
<evidence type="ECO:0000313" key="9">
    <source>
        <dbReference type="EMBL" id="CEM05654.1"/>
    </source>
</evidence>
<evidence type="ECO:0000256" key="1">
    <source>
        <dbReference type="ARBA" id="ARBA00004273"/>
    </source>
</evidence>
<dbReference type="PANTHER" id="PTHR10721">
    <property type="entry name" value="MITOCHONDRIAL IMPORT INNER MEMBRANE TRANSLOCASE SUBUNIT TIM44"/>
    <property type="match status" value="1"/>
</dbReference>
<reference evidence="9" key="1">
    <citation type="submission" date="2014-11" db="EMBL/GenBank/DDBJ databases">
        <authorList>
            <person name="Otto D Thomas"/>
            <person name="Naeem Raeece"/>
        </authorList>
    </citation>
    <scope>NUCLEOTIDE SEQUENCE</scope>
</reference>
<comment type="similarity">
    <text evidence="2">Belongs to the Tim44 family.</text>
</comment>
<evidence type="ECO:0000256" key="5">
    <source>
        <dbReference type="ARBA" id="ARBA00023128"/>
    </source>
</evidence>
<organism evidence="9">
    <name type="scientific">Chromera velia CCMP2878</name>
    <dbReference type="NCBI Taxonomy" id="1169474"/>
    <lineage>
        <taxon>Eukaryota</taxon>
        <taxon>Sar</taxon>
        <taxon>Alveolata</taxon>
        <taxon>Colpodellida</taxon>
        <taxon>Chromeraceae</taxon>
        <taxon>Chromera</taxon>
    </lineage>
</organism>
<gene>
    <name evidence="9" type="ORF">Cvel_14685</name>
</gene>
<dbReference type="GO" id="GO:0030150">
    <property type="term" value="P:protein import into mitochondrial matrix"/>
    <property type="evidence" value="ECO:0007669"/>
    <property type="project" value="TreeGrafter"/>
</dbReference>
<dbReference type="VEuPathDB" id="CryptoDB:Cvel_14685"/>
<proteinExistence type="inferred from homology"/>
<dbReference type="EMBL" id="CDMZ01000059">
    <property type="protein sequence ID" value="CEM05654.1"/>
    <property type="molecule type" value="Genomic_DNA"/>
</dbReference>
<evidence type="ECO:0000256" key="6">
    <source>
        <dbReference type="ARBA" id="ARBA00023136"/>
    </source>
</evidence>
<dbReference type="Pfam" id="PF04280">
    <property type="entry name" value="Tim44"/>
    <property type="match status" value="1"/>
</dbReference>
<evidence type="ECO:0000259" key="8">
    <source>
        <dbReference type="Pfam" id="PF04280"/>
    </source>
</evidence>
<comment type="subcellular location">
    <subcellularLocation>
        <location evidence="1">Mitochondrion inner membrane</location>
    </subcellularLocation>
</comment>
<dbReference type="GO" id="GO:0005743">
    <property type="term" value="C:mitochondrial inner membrane"/>
    <property type="evidence" value="ECO:0007669"/>
    <property type="project" value="UniProtKB-SubCell"/>
</dbReference>
<feature type="region of interest" description="Disordered" evidence="7">
    <location>
        <begin position="189"/>
        <end position="255"/>
    </location>
</feature>
<keyword evidence="5" id="KW-0496">Mitochondrion</keyword>